<keyword evidence="4" id="KW-1185">Reference proteome</keyword>
<dbReference type="CDD" id="cd06661">
    <property type="entry name" value="GGCT_like"/>
    <property type="match status" value="1"/>
</dbReference>
<dbReference type="Pfam" id="PF06094">
    <property type="entry name" value="GGACT"/>
    <property type="match status" value="1"/>
</dbReference>
<keyword evidence="3" id="KW-0808">Transferase</keyword>
<feature type="domain" description="Gamma-glutamylcyclotransferase AIG2-like" evidence="2">
    <location>
        <begin position="197"/>
        <end position="294"/>
    </location>
</feature>
<evidence type="ECO:0000313" key="4">
    <source>
        <dbReference type="Proteomes" id="UP000291591"/>
    </source>
</evidence>
<dbReference type="SUPFAM" id="SSF110857">
    <property type="entry name" value="Gamma-glutamyl cyclotransferase-like"/>
    <property type="match status" value="1"/>
</dbReference>
<dbReference type="RefSeq" id="WP_242622863.1">
    <property type="nucleotide sequence ID" value="NZ_SHKL01000001.1"/>
</dbReference>
<dbReference type="EMBL" id="SHKL01000001">
    <property type="protein sequence ID" value="RZT83782.1"/>
    <property type="molecule type" value="Genomic_DNA"/>
</dbReference>
<comment type="caution">
    <text evidence="3">The sequence shown here is derived from an EMBL/GenBank/DDBJ whole genome shotgun (WGS) entry which is preliminary data.</text>
</comment>
<dbReference type="InterPro" id="IPR013024">
    <property type="entry name" value="GGCT-like"/>
</dbReference>
<proteinExistence type="predicted"/>
<reference evidence="3 4" key="1">
    <citation type="submission" date="2019-02" db="EMBL/GenBank/DDBJ databases">
        <title>Sequencing the genomes of 1000 actinobacteria strains.</title>
        <authorList>
            <person name="Klenk H.-P."/>
        </authorList>
    </citation>
    <scope>NUCLEOTIDE SEQUENCE [LARGE SCALE GENOMIC DNA]</scope>
    <source>
        <strain evidence="3 4">DSM 45779</strain>
    </source>
</reference>
<dbReference type="InterPro" id="IPR036568">
    <property type="entry name" value="GGCT-like_sf"/>
</dbReference>
<dbReference type="Proteomes" id="UP000291591">
    <property type="component" value="Unassembled WGS sequence"/>
</dbReference>
<organism evidence="3 4">
    <name type="scientific">Pseudonocardia sediminis</name>
    <dbReference type="NCBI Taxonomy" id="1397368"/>
    <lineage>
        <taxon>Bacteria</taxon>
        <taxon>Bacillati</taxon>
        <taxon>Actinomycetota</taxon>
        <taxon>Actinomycetes</taxon>
        <taxon>Pseudonocardiales</taxon>
        <taxon>Pseudonocardiaceae</taxon>
        <taxon>Pseudonocardia</taxon>
    </lineage>
</organism>
<evidence type="ECO:0000256" key="1">
    <source>
        <dbReference type="SAM" id="MobiDB-lite"/>
    </source>
</evidence>
<name>A0A4Q7UPX6_PSEST</name>
<protein>
    <submittedName>
        <fullName evidence="3">Gamma-glutamylcyclotransferase (GGCT)/AIG2-like uncharacterized protein YtfP</fullName>
    </submittedName>
</protein>
<sequence length="308" mass="32687">MDGAGDLDGWLVAHGAAPMAGRVPVLTYGSNRNPSKISWMRAERGLTGPVVVLRCATSGLAATWAAGLRVVDDQRPAVLAAAPGRDERHAVWMAAPEQFAALDRVEGRAADPPRYRLARLRTGTVATEDGAVVDLPYAYLGRDAIRRPLLVDGAPVFCDDVAQDEARHLRGQPAPDDGLDADTVAGTPHPDAWPARVFVYGLLMPGQPSWHHLAPHATGTPRPATLPGTVSDTGSGYPALSLGDGPGVPGHVVELSDPVAAFPGLDAYEGPEYTRIRVALPDGTVCWTYLWTADRHGHIGLPRGWPPR</sequence>
<evidence type="ECO:0000313" key="3">
    <source>
        <dbReference type="EMBL" id="RZT83782.1"/>
    </source>
</evidence>
<dbReference type="AlphaFoldDB" id="A0A4Q7UPX6"/>
<dbReference type="InterPro" id="IPR009288">
    <property type="entry name" value="AIG2-like_dom"/>
</dbReference>
<dbReference type="Gene3D" id="3.10.490.10">
    <property type="entry name" value="Gamma-glutamyl cyclotransferase-like"/>
    <property type="match status" value="1"/>
</dbReference>
<gene>
    <name evidence="3" type="ORF">EV383_0600</name>
</gene>
<evidence type="ECO:0000259" key="2">
    <source>
        <dbReference type="Pfam" id="PF06094"/>
    </source>
</evidence>
<dbReference type="GO" id="GO:0016740">
    <property type="term" value="F:transferase activity"/>
    <property type="evidence" value="ECO:0007669"/>
    <property type="project" value="UniProtKB-KW"/>
</dbReference>
<accession>A0A4Q7UPX6</accession>
<feature type="region of interest" description="Disordered" evidence="1">
    <location>
        <begin position="216"/>
        <end position="236"/>
    </location>
</feature>